<protein>
    <recommendedName>
        <fullName evidence="1">[Ribosomal protein bS18]-alanine N-acetyltransferase</fullName>
        <ecNumber evidence="1">2.3.1.266</ecNumber>
    </recommendedName>
</protein>
<gene>
    <name evidence="3" type="ORF">B0H94_10584</name>
</gene>
<comment type="subcellular location">
    <subcellularLocation>
        <location evidence="1">Cytoplasm</location>
    </subcellularLocation>
</comment>
<comment type="caution">
    <text evidence="3">The sequence shown here is derived from an EMBL/GenBank/DDBJ whole genome shotgun (WGS) entry which is preliminary data.</text>
</comment>
<comment type="similarity">
    <text evidence="1">Belongs to the acetyltransferase family. RimI subfamily.</text>
</comment>
<keyword evidence="3" id="KW-0808">Transferase</keyword>
<dbReference type="InterPro" id="IPR000182">
    <property type="entry name" value="GNAT_dom"/>
</dbReference>
<evidence type="ECO:0000259" key="2">
    <source>
        <dbReference type="PROSITE" id="PS51186"/>
    </source>
</evidence>
<keyword evidence="4" id="KW-1185">Reference proteome</keyword>
<dbReference type="InterPro" id="IPR050276">
    <property type="entry name" value="MshD_Acetyltransferase"/>
</dbReference>
<dbReference type="Proteomes" id="UP000242310">
    <property type="component" value="Unassembled WGS sequence"/>
</dbReference>
<organism evidence="3 4">
    <name type="scientific">Salsuginibacillus halophilus</name>
    <dbReference type="NCBI Taxonomy" id="517424"/>
    <lineage>
        <taxon>Bacteria</taxon>
        <taxon>Bacillati</taxon>
        <taxon>Bacillota</taxon>
        <taxon>Bacilli</taxon>
        <taxon>Bacillales</taxon>
        <taxon>Bacillaceae</taxon>
        <taxon>Salsuginibacillus</taxon>
    </lineage>
</organism>
<dbReference type="PROSITE" id="PS51186">
    <property type="entry name" value="GNAT"/>
    <property type="match status" value="1"/>
</dbReference>
<proteinExistence type="inferred from homology"/>
<dbReference type="GO" id="GO:0005840">
    <property type="term" value="C:ribosome"/>
    <property type="evidence" value="ECO:0007669"/>
    <property type="project" value="UniProtKB-KW"/>
</dbReference>
<feature type="domain" description="N-acetyltransferase" evidence="2">
    <location>
        <begin position="6"/>
        <end position="151"/>
    </location>
</feature>
<dbReference type="Pfam" id="PF00583">
    <property type="entry name" value="Acetyltransf_1"/>
    <property type="match status" value="1"/>
</dbReference>
<dbReference type="GO" id="GO:0008999">
    <property type="term" value="F:protein-N-terminal-alanine acetyltransferase activity"/>
    <property type="evidence" value="ECO:0007669"/>
    <property type="project" value="UniProtKB-EC"/>
</dbReference>
<reference evidence="3 4" key="1">
    <citation type="submission" date="2018-03" db="EMBL/GenBank/DDBJ databases">
        <title>Genomic Encyclopedia of Type Strains, Phase III (KMG-III): the genomes of soil and plant-associated and newly described type strains.</title>
        <authorList>
            <person name="Whitman W."/>
        </authorList>
    </citation>
    <scope>NUCLEOTIDE SEQUENCE [LARGE SCALE GENOMIC DNA]</scope>
    <source>
        <strain evidence="3 4">CGMCC 1.07653</strain>
    </source>
</reference>
<evidence type="ECO:0000313" key="4">
    <source>
        <dbReference type="Proteomes" id="UP000242310"/>
    </source>
</evidence>
<dbReference type="PANTHER" id="PTHR43617">
    <property type="entry name" value="L-AMINO ACID N-ACETYLTRANSFERASE"/>
    <property type="match status" value="1"/>
</dbReference>
<dbReference type="GO" id="GO:0005737">
    <property type="term" value="C:cytoplasm"/>
    <property type="evidence" value="ECO:0007669"/>
    <property type="project" value="UniProtKB-SubCell"/>
</dbReference>
<dbReference type="EMBL" id="PYAV01000005">
    <property type="protein sequence ID" value="PSL46931.1"/>
    <property type="molecule type" value="Genomic_DNA"/>
</dbReference>
<dbReference type="InterPro" id="IPR016181">
    <property type="entry name" value="Acyl_CoA_acyltransferase"/>
</dbReference>
<dbReference type="EC" id="2.3.1.266" evidence="1"/>
<dbReference type="OrthoDB" id="9794566at2"/>
<keyword evidence="1" id="KW-0963">Cytoplasm</keyword>
<dbReference type="RefSeq" id="WP_106588262.1">
    <property type="nucleotide sequence ID" value="NZ_PYAV01000005.1"/>
</dbReference>
<dbReference type="CDD" id="cd04301">
    <property type="entry name" value="NAT_SF"/>
    <property type="match status" value="1"/>
</dbReference>
<dbReference type="NCBIfam" id="TIGR01575">
    <property type="entry name" value="rimI"/>
    <property type="match status" value="1"/>
</dbReference>
<evidence type="ECO:0000313" key="3">
    <source>
        <dbReference type="EMBL" id="PSL46931.1"/>
    </source>
</evidence>
<comment type="catalytic activity">
    <reaction evidence="1">
        <text>N-terminal L-alanyl-[ribosomal protein bS18] + acetyl-CoA = N-terminal N(alpha)-acetyl-L-alanyl-[ribosomal protein bS18] + CoA + H(+)</text>
        <dbReference type="Rhea" id="RHEA:43756"/>
        <dbReference type="Rhea" id="RHEA-COMP:10676"/>
        <dbReference type="Rhea" id="RHEA-COMP:10677"/>
        <dbReference type="ChEBI" id="CHEBI:15378"/>
        <dbReference type="ChEBI" id="CHEBI:57287"/>
        <dbReference type="ChEBI" id="CHEBI:57288"/>
        <dbReference type="ChEBI" id="CHEBI:64718"/>
        <dbReference type="ChEBI" id="CHEBI:83683"/>
        <dbReference type="EC" id="2.3.1.266"/>
    </reaction>
</comment>
<comment type="function">
    <text evidence="1">Acetylates the N-terminal alanine of ribosomal protein bS18.</text>
</comment>
<dbReference type="SUPFAM" id="SSF55729">
    <property type="entry name" value="Acyl-CoA N-acyltransferases (Nat)"/>
    <property type="match status" value="1"/>
</dbReference>
<keyword evidence="3" id="KW-0689">Ribosomal protein</keyword>
<accession>A0A2P8HL49</accession>
<sequence length="155" mass="17770">MAELQVNIRPMEETDLDAVLKVERDAFQSPWQRETFQKELNENHFAHYLVAETNEEVIGYCGVWVVLDDAHITNIAILSSMRGAKVGAALLAKSLTMAKTYGARQLSLECRVSNQAAQALYKKFGFVEGGLRKNYYRDNHEDALVMWRKLDDWDE</sequence>
<dbReference type="AlphaFoldDB" id="A0A2P8HL49"/>
<evidence type="ECO:0000256" key="1">
    <source>
        <dbReference type="RuleBase" id="RU363094"/>
    </source>
</evidence>
<name>A0A2P8HL49_9BACI</name>
<dbReference type="PANTHER" id="PTHR43617:SF35">
    <property type="entry name" value="[RIBOSOMAL PROTEIN BS18]-ALANINE N-ACETYLTRANSFERASE"/>
    <property type="match status" value="1"/>
</dbReference>
<keyword evidence="3" id="KW-0687">Ribonucleoprotein</keyword>
<dbReference type="InterPro" id="IPR006464">
    <property type="entry name" value="AcTrfase_RimI/Ard1"/>
</dbReference>
<dbReference type="Gene3D" id="3.40.630.30">
    <property type="match status" value="1"/>
</dbReference>